<protein>
    <submittedName>
        <fullName evidence="2">Uncharacterized protein</fullName>
    </submittedName>
</protein>
<evidence type="ECO:0000313" key="5">
    <source>
        <dbReference type="Proteomes" id="UP000663824"/>
    </source>
</evidence>
<evidence type="ECO:0000313" key="3">
    <source>
        <dbReference type="EMBL" id="CAF2084030.1"/>
    </source>
</evidence>
<evidence type="ECO:0000256" key="1">
    <source>
        <dbReference type="SAM" id="MobiDB-lite"/>
    </source>
</evidence>
<evidence type="ECO:0000313" key="2">
    <source>
        <dbReference type="EMBL" id="CAF2036182.1"/>
    </source>
</evidence>
<dbReference type="Proteomes" id="UP000663887">
    <property type="component" value="Unassembled WGS sequence"/>
</dbReference>
<dbReference type="Proteomes" id="UP000663824">
    <property type="component" value="Unassembled WGS sequence"/>
</dbReference>
<dbReference type="EMBL" id="CAJNRG010006253">
    <property type="protein sequence ID" value="CAF2084030.1"/>
    <property type="molecule type" value="Genomic_DNA"/>
</dbReference>
<evidence type="ECO:0000313" key="4">
    <source>
        <dbReference type="EMBL" id="CAF2112897.1"/>
    </source>
</evidence>
<name>A0A816NL39_9BILA</name>
<dbReference type="EMBL" id="CAJNRE010004554">
    <property type="protein sequence ID" value="CAF2036182.1"/>
    <property type="molecule type" value="Genomic_DNA"/>
</dbReference>
<organism evidence="2 5">
    <name type="scientific">Rotaria magnacalcarata</name>
    <dbReference type="NCBI Taxonomy" id="392030"/>
    <lineage>
        <taxon>Eukaryota</taxon>
        <taxon>Metazoa</taxon>
        <taxon>Spiralia</taxon>
        <taxon>Gnathifera</taxon>
        <taxon>Rotifera</taxon>
        <taxon>Eurotatoria</taxon>
        <taxon>Bdelloidea</taxon>
        <taxon>Philodinida</taxon>
        <taxon>Philodinidae</taxon>
        <taxon>Rotaria</taxon>
    </lineage>
</organism>
<sequence length="437" mass="50698">MMDRYKASSQASIDKKSNSTKDSSVLSINKQNILQNEIDNLVQHGILDSVFEYDPKLHFTCLPIVIRDQVIKQTRRQTCGIIWKSIRSPTISKLVRDDRSFGFVEILRTPTEWSRYDIDLFLIKIRHKQFLNGLALRDEFIRVLHIILKRDFNEETNNEKKYAYELKDVDFTRNTIQLVFNHRQDTELSLVLSLVLLVEFDIPCVEFFYDAYISLCLHSDFNEYFKSDLDIKLTRLTPYNSIKFGLDYSLTEAKLCEYILQKSSLYSSLLTGFLKLRKESLKYVQRASKYALDTIKIQAHAADKHRQSTCSVNSARSGASNASNLHKLGQAKVPLSTEIEVAVEFLFSVALLRLLFISICSKYKQFGASYENDLAYAVDKSLQLLSDALESNYLEHPFFTNANFLPDSLSTYEMSVKIGIKKLVKEMQRDWKRNIRR</sequence>
<reference evidence="2" key="1">
    <citation type="submission" date="2021-02" db="EMBL/GenBank/DDBJ databases">
        <authorList>
            <person name="Nowell W R."/>
        </authorList>
    </citation>
    <scope>NUCLEOTIDE SEQUENCE</scope>
</reference>
<accession>A0A816NL39</accession>
<gene>
    <name evidence="2" type="ORF">MBJ925_LOCUS10731</name>
    <name evidence="4" type="ORF">WKI299_LOCUS22614</name>
    <name evidence="3" type="ORF">XDN619_LOCUS15309</name>
</gene>
<dbReference type="EMBL" id="CAJNRF010009743">
    <property type="protein sequence ID" value="CAF2112897.1"/>
    <property type="molecule type" value="Genomic_DNA"/>
</dbReference>
<dbReference type="Proteomes" id="UP000663856">
    <property type="component" value="Unassembled WGS sequence"/>
</dbReference>
<dbReference type="AlphaFoldDB" id="A0A816NL39"/>
<proteinExistence type="predicted"/>
<comment type="caution">
    <text evidence="2">The sequence shown here is derived from an EMBL/GenBank/DDBJ whole genome shotgun (WGS) entry which is preliminary data.</text>
</comment>
<feature type="region of interest" description="Disordered" evidence="1">
    <location>
        <begin position="1"/>
        <end position="20"/>
    </location>
</feature>